<protein>
    <submittedName>
        <fullName evidence="2">Uncharacterized protein</fullName>
    </submittedName>
</protein>
<gene>
    <name evidence="2" type="ORF">CAMGR0001_1662</name>
</gene>
<evidence type="ECO:0000256" key="1">
    <source>
        <dbReference type="SAM" id="Coils"/>
    </source>
</evidence>
<evidence type="ECO:0000313" key="3">
    <source>
        <dbReference type="Proteomes" id="UP000005709"/>
    </source>
</evidence>
<dbReference type="AlphaFoldDB" id="C8PIK1"/>
<sequence length="103" mass="11250">MGFLLNIKFILAAFAVIAVLCGAEILSLKSDVSQLSTENAGLKAKLQQCELNLSLQNAAIKSLEVNASRRNEDKIQSVSKIYVKDKSCEAQLNAYKKLLDSAF</sequence>
<proteinExistence type="predicted"/>
<dbReference type="STRING" id="824.CGRAC_0613"/>
<dbReference type="EMBL" id="ACYG01000027">
    <property type="protein sequence ID" value="EEV17366.1"/>
    <property type="molecule type" value="Genomic_DNA"/>
</dbReference>
<keyword evidence="1" id="KW-0175">Coiled coil</keyword>
<name>C8PIK1_9BACT</name>
<dbReference type="OrthoDB" id="5363741at2"/>
<evidence type="ECO:0000313" key="2">
    <source>
        <dbReference type="EMBL" id="EEV17366.1"/>
    </source>
</evidence>
<keyword evidence="3" id="KW-1185">Reference proteome</keyword>
<organism evidence="2 3">
    <name type="scientific">Campylobacter gracilis RM3268</name>
    <dbReference type="NCBI Taxonomy" id="553220"/>
    <lineage>
        <taxon>Bacteria</taxon>
        <taxon>Pseudomonadati</taxon>
        <taxon>Campylobacterota</taxon>
        <taxon>Epsilonproteobacteria</taxon>
        <taxon>Campylobacterales</taxon>
        <taxon>Campylobacteraceae</taxon>
        <taxon>Campylobacter</taxon>
    </lineage>
</organism>
<comment type="caution">
    <text evidence="2">The sequence shown here is derived from an EMBL/GenBank/DDBJ whole genome shotgun (WGS) entry which is preliminary data.</text>
</comment>
<dbReference type="RefSeq" id="WP_005872482.1">
    <property type="nucleotide sequence ID" value="NZ_ACYG01000027.1"/>
</dbReference>
<reference evidence="2 3" key="1">
    <citation type="submission" date="2009-07" db="EMBL/GenBank/DDBJ databases">
        <authorList>
            <person name="Madupu R."/>
            <person name="Sebastian Y."/>
            <person name="Durkin A.S."/>
            <person name="Torralba M."/>
            <person name="Methe B."/>
            <person name="Sutton G.G."/>
            <person name="Strausberg R.L."/>
            <person name="Nelson K.E."/>
        </authorList>
    </citation>
    <scope>NUCLEOTIDE SEQUENCE [LARGE SCALE GENOMIC DNA]</scope>
    <source>
        <strain evidence="2 3">RM3268</strain>
    </source>
</reference>
<accession>C8PIK1</accession>
<feature type="coiled-coil region" evidence="1">
    <location>
        <begin position="32"/>
        <end position="66"/>
    </location>
</feature>
<dbReference type="Proteomes" id="UP000005709">
    <property type="component" value="Unassembled WGS sequence"/>
</dbReference>